<proteinExistence type="predicted"/>
<dbReference type="Proteomes" id="UP001295423">
    <property type="component" value="Unassembled WGS sequence"/>
</dbReference>
<protein>
    <submittedName>
        <fullName evidence="3">Uncharacterized protein</fullName>
    </submittedName>
</protein>
<feature type="domain" description="DUF6938" evidence="2">
    <location>
        <begin position="306"/>
        <end position="543"/>
    </location>
</feature>
<organism evidence="3 4">
    <name type="scientific">Cylindrotheca closterium</name>
    <dbReference type="NCBI Taxonomy" id="2856"/>
    <lineage>
        <taxon>Eukaryota</taxon>
        <taxon>Sar</taxon>
        <taxon>Stramenopiles</taxon>
        <taxon>Ochrophyta</taxon>
        <taxon>Bacillariophyta</taxon>
        <taxon>Bacillariophyceae</taxon>
        <taxon>Bacillariophycidae</taxon>
        <taxon>Bacillariales</taxon>
        <taxon>Bacillariaceae</taxon>
        <taxon>Cylindrotheca</taxon>
    </lineage>
</organism>
<evidence type="ECO:0000259" key="1">
    <source>
        <dbReference type="Pfam" id="PF22052"/>
    </source>
</evidence>
<dbReference type="EMBL" id="CAKOGP040000169">
    <property type="protein sequence ID" value="CAJ1931656.1"/>
    <property type="molecule type" value="Genomic_DNA"/>
</dbReference>
<dbReference type="Pfam" id="PF22053">
    <property type="entry name" value="DUF6938"/>
    <property type="match status" value="1"/>
</dbReference>
<feature type="domain" description="DUF6937" evidence="1">
    <location>
        <begin position="137"/>
        <end position="299"/>
    </location>
</feature>
<evidence type="ECO:0000259" key="2">
    <source>
        <dbReference type="Pfam" id="PF22053"/>
    </source>
</evidence>
<evidence type="ECO:0000313" key="3">
    <source>
        <dbReference type="EMBL" id="CAJ1931656.1"/>
    </source>
</evidence>
<dbReference type="Pfam" id="PF22052">
    <property type="entry name" value="DUF6937"/>
    <property type="match status" value="1"/>
</dbReference>
<dbReference type="AlphaFoldDB" id="A0AAD2CEV4"/>
<comment type="caution">
    <text evidence="3">The sequence shown here is derived from an EMBL/GenBank/DDBJ whole genome shotgun (WGS) entry which is preliminary data.</text>
</comment>
<evidence type="ECO:0000313" key="4">
    <source>
        <dbReference type="Proteomes" id="UP001295423"/>
    </source>
</evidence>
<keyword evidence="4" id="KW-1185">Reference proteome</keyword>
<gene>
    <name evidence="3" type="ORF">CYCCA115_LOCUS2486</name>
</gene>
<reference evidence="3" key="1">
    <citation type="submission" date="2023-08" db="EMBL/GenBank/DDBJ databases">
        <authorList>
            <person name="Audoor S."/>
            <person name="Bilcke G."/>
        </authorList>
    </citation>
    <scope>NUCLEOTIDE SEQUENCE</scope>
</reference>
<dbReference type="InterPro" id="IPR054218">
    <property type="entry name" value="DUF6938"/>
</dbReference>
<dbReference type="InterPro" id="IPR054217">
    <property type="entry name" value="DUF6937"/>
</dbReference>
<sequence length="549" mass="60154">MDNLFESELFVKAGTFAVTGLAITGGLYVLGSSYLRSLYEKFNDELKEQGVDMDDFCTPKPNKVKIAAGHYFRMGNRVANTTSPIALEAVKSTHVEGLYVAHAAGYKKSNENGEDGADAAIPMDQLLPKRTSTGAIDKRSKQTIVVATIRMGFGHHRLAYSACSWALSENYNTVFHDLINIESEEATLIHSVDALYSKFSRLATELGGPVEKLWGMAMKQGDADALRVAAMFANHLQPILGAYPKDIPMICTHQICALLACACGFTNVVNLVVDNYPQWFLVVPKTLNCVQGPVNYQSYIRYGVDPKAMKLAGHWCPAEMVTNLEADTKRRLDNLTLPASEKQPIRLVIPVGGAGAQKTFIVGLIKALQTLLEEGKVQVFLNAGDHTHMKAAFRECLEETKIDHVEVNDTKGVEEFASTLLKNPKTSLKPVTLFAFEEYFPAVATTDILCRCSDVLVCKPSELAFYALPKLHIRRVGDHEADSARRACETGDGTMEARTVQDALHVLQLCCESPDLLQSMNECVLNNNSIGMYDGCKNAVSLAIKGTMA</sequence>
<name>A0AAD2CEV4_9STRA</name>
<accession>A0AAD2CEV4</accession>